<keyword evidence="2" id="KW-1185">Reference proteome</keyword>
<name>A0ABY7BN66_9FIRM</name>
<evidence type="ECO:0000313" key="1">
    <source>
        <dbReference type="EMBL" id="WAM34264.1"/>
    </source>
</evidence>
<sequence length="46" mass="5261">MIILEGQQLLTSQITTVLKPYIGEAHLLSSILMLTHLMELKEFSFE</sequence>
<protein>
    <submittedName>
        <fullName evidence="1">Uncharacterized protein</fullName>
    </submittedName>
</protein>
<organism evidence="1 2">
    <name type="scientific">Caldicellulosiruptor morganii</name>
    <dbReference type="NCBI Taxonomy" id="1387555"/>
    <lineage>
        <taxon>Bacteria</taxon>
        <taxon>Bacillati</taxon>
        <taxon>Bacillota</taxon>
        <taxon>Bacillota incertae sedis</taxon>
        <taxon>Caldicellulosiruptorales</taxon>
        <taxon>Caldicellulosiruptoraceae</taxon>
        <taxon>Caldicellulosiruptor</taxon>
    </lineage>
</organism>
<proteinExistence type="predicted"/>
<dbReference type="RefSeq" id="WP_157841042.1">
    <property type="nucleotide sequence ID" value="NZ_CP113865.1"/>
</dbReference>
<dbReference type="EMBL" id="CP113865">
    <property type="protein sequence ID" value="WAM34264.1"/>
    <property type="molecule type" value="Genomic_DNA"/>
</dbReference>
<gene>
    <name evidence="1" type="ORF">OTK00_000445</name>
</gene>
<evidence type="ECO:0000313" key="2">
    <source>
        <dbReference type="Proteomes" id="UP001164909"/>
    </source>
</evidence>
<accession>A0ABY7BN66</accession>
<dbReference type="Proteomes" id="UP001164909">
    <property type="component" value="Chromosome"/>
</dbReference>
<reference evidence="1" key="1">
    <citation type="submission" date="2022-12" db="EMBL/GenBank/DDBJ databases">
        <authorList>
            <person name="Bing R.G."/>
            <person name="Willard D.J."/>
            <person name="Manesh M.J.H."/>
            <person name="Laemthong T."/>
            <person name="Crosby J.R."/>
            <person name="Kelly R.M."/>
        </authorList>
    </citation>
    <scope>NUCLEOTIDE SEQUENCE</scope>
    <source>
        <strain evidence="1">DSM 8990</strain>
    </source>
</reference>